<proteinExistence type="predicted"/>
<name>F9WM61_TRYVY</name>
<dbReference type="PANTHER" id="PTHR38148">
    <property type="entry name" value="BAR DOMAIN-CONTAINING PROTEIN"/>
    <property type="match status" value="1"/>
</dbReference>
<dbReference type="VEuPathDB" id="TriTrypDB:TvY486_0013090"/>
<evidence type="ECO:0008006" key="3">
    <source>
        <dbReference type="Google" id="ProtNLM"/>
    </source>
</evidence>
<dbReference type="EMBL" id="CAEX01001524">
    <property type="protein sequence ID" value="CCD18612.1"/>
    <property type="molecule type" value="Genomic_DNA"/>
</dbReference>
<gene>
    <name evidence="1" type="ORF">TvY486_0013090</name>
</gene>
<dbReference type="Proteomes" id="UP000009027">
    <property type="component" value="Unassembled WGS sequence"/>
</dbReference>
<dbReference type="SUPFAM" id="SSF103657">
    <property type="entry name" value="BAR/IMD domain-like"/>
    <property type="match status" value="1"/>
</dbReference>
<dbReference type="Gene3D" id="1.20.1270.60">
    <property type="entry name" value="Arfaptin homology (AH) domain/BAR domain"/>
    <property type="match status" value="1"/>
</dbReference>
<dbReference type="InterPro" id="IPR027267">
    <property type="entry name" value="AH/BAR_dom_sf"/>
</dbReference>
<dbReference type="OMA" id="DQLAHEN"/>
<keyword evidence="2" id="KW-1185">Reference proteome</keyword>
<evidence type="ECO:0000313" key="2">
    <source>
        <dbReference type="Proteomes" id="UP000009027"/>
    </source>
</evidence>
<dbReference type="AlphaFoldDB" id="F9WM61"/>
<organism evidence="1 2">
    <name type="scientific">Trypanosoma vivax (strain Y486)</name>
    <dbReference type="NCBI Taxonomy" id="1055687"/>
    <lineage>
        <taxon>Eukaryota</taxon>
        <taxon>Discoba</taxon>
        <taxon>Euglenozoa</taxon>
        <taxon>Kinetoplastea</taxon>
        <taxon>Metakinetoplastina</taxon>
        <taxon>Trypanosomatida</taxon>
        <taxon>Trypanosomatidae</taxon>
        <taxon>Trypanosoma</taxon>
        <taxon>Duttonella</taxon>
    </lineage>
</organism>
<sequence length="237" mass="25746">MGSGGSIPHPVDKEIEGNVAYLKKLAAEVKSFEGNLTSTFCACQTLLKSCEGVSRSFVGFAYDGEEALYTVVKDFDTEVRSLKEGAALETLQSEMSDSVKVALNPLKKQLEKALKVSNSLACSKKKFDKCAHSIDKAQQKCAKQNRSLTENKSYAKLSRDRDSAQTSCETKKQELSEEVNALRILVKEFIASGLPGYVSATAGFAKDVGTRLEVAAEHSRLQALRGPEHVPGYPTSE</sequence>
<evidence type="ECO:0000313" key="1">
    <source>
        <dbReference type="EMBL" id="CCD18612.1"/>
    </source>
</evidence>
<protein>
    <recommendedName>
        <fullName evidence="3">BAR domain-containing protein</fullName>
    </recommendedName>
</protein>
<accession>F9WM61</accession>
<reference evidence="1 2" key="1">
    <citation type="journal article" date="2012" name="Proc. Natl. Acad. Sci. U.S.A.">
        <title>Antigenic diversity is generated by distinct evolutionary mechanisms in African trypanosome species.</title>
        <authorList>
            <person name="Jackson A.P."/>
            <person name="Berry A."/>
            <person name="Aslett M."/>
            <person name="Allison H.C."/>
            <person name="Burton P."/>
            <person name="Vavrova-Anderson J."/>
            <person name="Brown R."/>
            <person name="Browne H."/>
            <person name="Corton N."/>
            <person name="Hauser H."/>
            <person name="Gamble J."/>
            <person name="Gilderthorp R."/>
            <person name="Marcello L."/>
            <person name="McQuillan J."/>
            <person name="Otto T.D."/>
            <person name="Quail M.A."/>
            <person name="Sanders M.J."/>
            <person name="van Tonder A."/>
            <person name="Ginger M.L."/>
            <person name="Field M.C."/>
            <person name="Barry J.D."/>
            <person name="Hertz-Fowler C."/>
            <person name="Berriman M."/>
        </authorList>
    </citation>
    <scope>NUCLEOTIDE SEQUENCE</scope>
    <source>
        <strain evidence="1 2">Y486</strain>
    </source>
</reference>
<dbReference type="PANTHER" id="PTHR38148:SF3">
    <property type="entry name" value="BAR DOMAIN-CONTAINING PROTEIN"/>
    <property type="match status" value="1"/>
</dbReference>